<dbReference type="Proteomes" id="UP000044616">
    <property type="component" value="Unassembled WGS sequence"/>
</dbReference>
<accession>A0A448CW11</accession>
<dbReference type="EMBL" id="CCEH01000001">
    <property type="protein sequence ID" value="CDR26515.1"/>
    <property type="molecule type" value="Genomic_DNA"/>
</dbReference>
<gene>
    <name evidence="1" type="ORF">ERS140147_00039</name>
</gene>
<dbReference type="AlphaFoldDB" id="A0A077V0N7"/>
<organism evidence="1 2">
    <name type="scientific">Staphylococcus schweitzeri</name>
    <dbReference type="NCBI Taxonomy" id="1654388"/>
    <lineage>
        <taxon>Bacteria</taxon>
        <taxon>Bacillati</taxon>
        <taxon>Bacillota</taxon>
        <taxon>Bacilli</taxon>
        <taxon>Bacillales</taxon>
        <taxon>Staphylococcaceae</taxon>
        <taxon>Staphylococcus</taxon>
    </lineage>
</organism>
<protein>
    <submittedName>
        <fullName evidence="1">Phi 11 orf41</fullName>
    </submittedName>
</protein>
<evidence type="ECO:0000313" key="1">
    <source>
        <dbReference type="EMBL" id="CDR26515.1"/>
    </source>
</evidence>
<sequence length="135" mass="16025">MIRNSDEKMTYDRIVITCMSELKITRLADINNMTLTEFYYRMYALSFDVLKKEHDLYKLAFAIRDAAVTKNIGTEKKPKEVYRFKSVKDILDYEYNYKRLLQGKSIVFKHEVEEISPEQNALLKVIAEINQQAQR</sequence>
<name>A0A077V0N7_9STAP</name>
<reference evidence="1 2" key="1">
    <citation type="submission" date="2014-05" db="EMBL/GenBank/DDBJ databases">
        <authorList>
            <person name="Aslett A.Martin."/>
            <person name="De Silva Nishadi"/>
        </authorList>
    </citation>
    <scope>NUCLEOTIDE SEQUENCE [LARGE SCALE GENOMIC DNA]</scope>
</reference>
<evidence type="ECO:0000313" key="2">
    <source>
        <dbReference type="Proteomes" id="UP000044616"/>
    </source>
</evidence>
<accession>A0A077V0N7</accession>
<proteinExistence type="predicted"/>